<feature type="region of interest" description="Disordered" evidence="1">
    <location>
        <begin position="64"/>
        <end position="87"/>
    </location>
</feature>
<reference evidence="2" key="1">
    <citation type="journal article" date="2021" name="Nat. Commun.">
        <title>Genetic determinants of endophytism in the Arabidopsis root mycobiome.</title>
        <authorList>
            <person name="Mesny F."/>
            <person name="Miyauchi S."/>
            <person name="Thiergart T."/>
            <person name="Pickel B."/>
            <person name="Atanasova L."/>
            <person name="Karlsson M."/>
            <person name="Huettel B."/>
            <person name="Barry K.W."/>
            <person name="Haridas S."/>
            <person name="Chen C."/>
            <person name="Bauer D."/>
            <person name="Andreopoulos W."/>
            <person name="Pangilinan J."/>
            <person name="LaButti K."/>
            <person name="Riley R."/>
            <person name="Lipzen A."/>
            <person name="Clum A."/>
            <person name="Drula E."/>
            <person name="Henrissat B."/>
            <person name="Kohler A."/>
            <person name="Grigoriev I.V."/>
            <person name="Martin F.M."/>
            <person name="Hacquard S."/>
        </authorList>
    </citation>
    <scope>NUCLEOTIDE SEQUENCE</scope>
    <source>
        <strain evidence="2">MPI-CAGE-AT-0016</strain>
    </source>
</reference>
<evidence type="ECO:0000313" key="2">
    <source>
        <dbReference type="EMBL" id="KAH7354420.1"/>
    </source>
</evidence>
<feature type="region of interest" description="Disordered" evidence="1">
    <location>
        <begin position="122"/>
        <end position="145"/>
    </location>
</feature>
<evidence type="ECO:0000256" key="1">
    <source>
        <dbReference type="SAM" id="MobiDB-lite"/>
    </source>
</evidence>
<sequence>MTTIFLPYSTPLSARLLFFPILLSHFRLRCTPLHHHRSILSTRPAVHPFLLRLRHSIHLSSTCAHPLTPGRPPAPARQACQQGAPPGSRVVVCAAGPRTRTKPDQNPTGTLAGLSHIYYQLLGRDPSSRPPPEHPRRSGPSTVAR</sequence>
<protein>
    <submittedName>
        <fullName evidence="2">Uncharacterized protein</fullName>
    </submittedName>
</protein>
<gene>
    <name evidence="2" type="ORF">B0T11DRAFT_288608</name>
</gene>
<dbReference type="Proteomes" id="UP000813385">
    <property type="component" value="Unassembled WGS sequence"/>
</dbReference>
<name>A0A8K0T9M8_9PEZI</name>
<accession>A0A8K0T9M8</accession>
<evidence type="ECO:0000313" key="3">
    <source>
        <dbReference type="Proteomes" id="UP000813385"/>
    </source>
</evidence>
<keyword evidence="3" id="KW-1185">Reference proteome</keyword>
<dbReference type="AlphaFoldDB" id="A0A8K0T9M8"/>
<organism evidence="2 3">
    <name type="scientific">Plectosphaerella cucumerina</name>
    <dbReference type="NCBI Taxonomy" id="40658"/>
    <lineage>
        <taxon>Eukaryota</taxon>
        <taxon>Fungi</taxon>
        <taxon>Dikarya</taxon>
        <taxon>Ascomycota</taxon>
        <taxon>Pezizomycotina</taxon>
        <taxon>Sordariomycetes</taxon>
        <taxon>Hypocreomycetidae</taxon>
        <taxon>Glomerellales</taxon>
        <taxon>Plectosphaerellaceae</taxon>
        <taxon>Plectosphaerella</taxon>
    </lineage>
</organism>
<proteinExistence type="predicted"/>
<comment type="caution">
    <text evidence="2">The sequence shown here is derived from an EMBL/GenBank/DDBJ whole genome shotgun (WGS) entry which is preliminary data.</text>
</comment>
<dbReference type="EMBL" id="JAGPXD010000005">
    <property type="protein sequence ID" value="KAH7354420.1"/>
    <property type="molecule type" value="Genomic_DNA"/>
</dbReference>